<name>A0AAI9ZFH0_9PEZI</name>
<evidence type="ECO:0000256" key="1">
    <source>
        <dbReference type="SAM" id="MobiDB-lite"/>
    </source>
</evidence>
<comment type="caution">
    <text evidence="2">The sequence shown here is derived from an EMBL/GenBank/DDBJ whole genome shotgun (WGS) entry which is preliminary data.</text>
</comment>
<feature type="compositionally biased region" description="Low complexity" evidence="1">
    <location>
        <begin position="155"/>
        <end position="166"/>
    </location>
</feature>
<proteinExistence type="predicted"/>
<dbReference type="GeneID" id="85480453"/>
<protein>
    <submittedName>
        <fullName evidence="2">Uncharacterized protein</fullName>
    </submittedName>
</protein>
<accession>A0AAI9ZFH0</accession>
<evidence type="ECO:0000313" key="3">
    <source>
        <dbReference type="Proteomes" id="UP001243989"/>
    </source>
</evidence>
<dbReference type="RefSeq" id="XP_060439587.1">
    <property type="nucleotide sequence ID" value="XM_060595591.1"/>
</dbReference>
<dbReference type="EMBL" id="JAHMHQ010000028">
    <property type="protein sequence ID" value="KAK1623592.1"/>
    <property type="molecule type" value="Genomic_DNA"/>
</dbReference>
<organism evidence="2 3">
    <name type="scientific">Colletotrichum phormii</name>
    <dbReference type="NCBI Taxonomy" id="359342"/>
    <lineage>
        <taxon>Eukaryota</taxon>
        <taxon>Fungi</taxon>
        <taxon>Dikarya</taxon>
        <taxon>Ascomycota</taxon>
        <taxon>Pezizomycotina</taxon>
        <taxon>Sordariomycetes</taxon>
        <taxon>Hypocreomycetidae</taxon>
        <taxon>Glomerellales</taxon>
        <taxon>Glomerellaceae</taxon>
        <taxon>Colletotrichum</taxon>
        <taxon>Colletotrichum acutatum species complex</taxon>
    </lineage>
</organism>
<reference evidence="2" key="1">
    <citation type="submission" date="2021-06" db="EMBL/GenBank/DDBJ databases">
        <title>Comparative genomics, transcriptomics and evolutionary studies reveal genomic signatures of adaptation to plant cell wall in hemibiotrophic fungi.</title>
        <authorList>
            <consortium name="DOE Joint Genome Institute"/>
            <person name="Baroncelli R."/>
            <person name="Diaz J.F."/>
            <person name="Benocci T."/>
            <person name="Peng M."/>
            <person name="Battaglia E."/>
            <person name="Haridas S."/>
            <person name="Andreopoulos W."/>
            <person name="Labutti K."/>
            <person name="Pangilinan J."/>
            <person name="Floch G.L."/>
            <person name="Makela M.R."/>
            <person name="Henrissat B."/>
            <person name="Grigoriev I.V."/>
            <person name="Crouch J.A."/>
            <person name="De Vries R.P."/>
            <person name="Sukno S.A."/>
            <person name="Thon M.R."/>
        </authorList>
    </citation>
    <scope>NUCLEOTIDE SEQUENCE</scope>
    <source>
        <strain evidence="2">CBS 102054</strain>
    </source>
</reference>
<dbReference type="Proteomes" id="UP001243989">
    <property type="component" value="Unassembled WGS sequence"/>
</dbReference>
<feature type="compositionally biased region" description="Basic and acidic residues" evidence="1">
    <location>
        <begin position="39"/>
        <end position="54"/>
    </location>
</feature>
<feature type="compositionally biased region" description="Basic and acidic residues" evidence="1">
    <location>
        <begin position="104"/>
        <end position="125"/>
    </location>
</feature>
<feature type="region of interest" description="Disordered" evidence="1">
    <location>
        <begin position="142"/>
        <end position="166"/>
    </location>
</feature>
<dbReference type="AlphaFoldDB" id="A0AAI9ZFH0"/>
<evidence type="ECO:0000313" key="2">
    <source>
        <dbReference type="EMBL" id="KAK1623592.1"/>
    </source>
</evidence>
<gene>
    <name evidence="2" type="ORF">BDP81DRAFT_503328</name>
</gene>
<feature type="region of interest" description="Disordered" evidence="1">
    <location>
        <begin position="1"/>
        <end position="129"/>
    </location>
</feature>
<keyword evidence="3" id="KW-1185">Reference proteome</keyword>
<sequence length="515" mass="58539">MDPKSQASRTSRHTVLSGATLYDHDEEADEEATSPPKEPSYDKKQRKVARDIHSLKRRMPWNLLGGKLSSPLRHSTTDGDRNWRPYSEPPVDAASHQTHSGLHTRLEENTHRESMAQAKRGDKMPRKPKSSNYVAFVENYNEPNQSSMSDDETPSDSSSNSLHPSDAASAQLQLTTMEFSQISNHTKHSRSINVRIDPRYPQDVTIHSELNATDDLEEDLEQYSRLVTLGRFKAAQTQFDRRLLHFVDNPYVLDQYCAGLRAACDFHALSQVEQKFALEIRPGTLRTSIYMHLDQARSYCGLYGNIGLGWTQRNVAIAAMFQRGFPNPYRHHELAQVYLHLRDEGRIWEFRNLLANLLHSYRYCVSGALGILLADNGEETDERLIKMVERIEDDWGTTTPNEESSFALLDIFTTLTLSSMNARTNPTTVKTIFEFSQSHALEVVGIQSTNTKTRPYLRWIIAKVLLEQYVDPKITGVFALASHIRKIRGLQHVLDVNLPLSGMVTVGLEVQFDRG</sequence>